<evidence type="ECO:0000259" key="6">
    <source>
        <dbReference type="PROSITE" id="PS50983"/>
    </source>
</evidence>
<dbReference type="PROSITE" id="PS50983">
    <property type="entry name" value="FE_B12_PBP"/>
    <property type="match status" value="1"/>
</dbReference>
<evidence type="ECO:0000256" key="1">
    <source>
        <dbReference type="ARBA" id="ARBA00004196"/>
    </source>
</evidence>
<comment type="subcellular location">
    <subcellularLocation>
        <location evidence="1">Cell envelope</location>
    </subcellularLocation>
</comment>
<reference evidence="7 10" key="2">
    <citation type="submission" date="2016-06" db="EMBL/GenBank/DDBJ databases">
        <authorList>
            <person name="Kjaerup R.B."/>
            <person name="Dalgaard T.S."/>
            <person name="Juul-Madsen H.R."/>
        </authorList>
    </citation>
    <scope>NUCLEOTIDE SEQUENCE [LARGE SCALE GENOMIC DNA]</scope>
    <source>
        <strain evidence="7 10">CECT 5115</strain>
    </source>
</reference>
<dbReference type="AlphaFoldDB" id="A0A1C3JL31"/>
<dbReference type="GO" id="GO:1901678">
    <property type="term" value="P:iron coordination entity transport"/>
    <property type="evidence" value="ECO:0007669"/>
    <property type="project" value="UniProtKB-ARBA"/>
</dbReference>
<keyword evidence="9" id="KW-1185">Reference proteome</keyword>
<dbReference type="SUPFAM" id="SSF53807">
    <property type="entry name" value="Helical backbone' metal receptor"/>
    <property type="match status" value="1"/>
</dbReference>
<dbReference type="Gene3D" id="3.40.50.1980">
    <property type="entry name" value="Nitrogenase molybdenum iron protein domain"/>
    <property type="match status" value="2"/>
</dbReference>
<gene>
    <name evidence="7" type="primary">yfiY_1</name>
    <name evidence="8" type="synonym">yfiY_2</name>
    <name evidence="7" type="ORF">MGA5115_00007</name>
    <name evidence="8" type="ORF">MGA5116_01568</name>
</gene>
<evidence type="ECO:0000313" key="7">
    <source>
        <dbReference type="EMBL" id="SBT15933.1"/>
    </source>
</evidence>
<keyword evidence="4" id="KW-0408">Iron</keyword>
<evidence type="ECO:0000256" key="4">
    <source>
        <dbReference type="ARBA" id="ARBA00022496"/>
    </source>
</evidence>
<proteinExistence type="inferred from homology"/>
<evidence type="ECO:0000256" key="3">
    <source>
        <dbReference type="ARBA" id="ARBA00022448"/>
    </source>
</evidence>
<accession>A0A1C3JL31</accession>
<dbReference type="EMBL" id="FLRA01000001">
    <property type="protein sequence ID" value="SBT15933.1"/>
    <property type="molecule type" value="Genomic_DNA"/>
</dbReference>
<keyword evidence="4" id="KW-0410">Iron transport</keyword>
<protein>
    <submittedName>
        <fullName evidence="7 8">Siderophore-binding lipoprotein YfiY</fullName>
    </submittedName>
</protein>
<reference evidence="8 9" key="1">
    <citation type="submission" date="2016-06" db="EMBL/GenBank/DDBJ databases">
        <authorList>
            <person name="Rodrigo-Torres L."/>
            <person name="Arahal D.R."/>
        </authorList>
    </citation>
    <scope>NUCLEOTIDE SEQUENCE [LARGE SCALE GENOMIC DNA]</scope>
    <source>
        <strain evidence="8 9">CECT 5116</strain>
    </source>
</reference>
<keyword evidence="3" id="KW-0813">Transport</keyword>
<evidence type="ECO:0000256" key="5">
    <source>
        <dbReference type="ARBA" id="ARBA00022729"/>
    </source>
</evidence>
<dbReference type="PANTHER" id="PTHR30532:SF21">
    <property type="entry name" value="SIDEROPHORE-BINDING LIPOPROTEIN YFIY-RELATED"/>
    <property type="match status" value="1"/>
</dbReference>
<keyword evidence="4" id="KW-0406">Ion transport</keyword>
<sequence length="313" mass="34811">MSSFLKRCVERPILGVCLSFLLGLQGHALASNIVVSHAMGDTEVVSSQRVVTLYQGATDSAVALGITPVGVVESWAQKPIYHYLRDDLKGAEVVGLETQPNLEAIARLKPDLIIGARLRHEKIYGQLSQIAPTVMADTVYDFQRSLALVAEATGHQAEGEKRWQAWQARTADFRKQLSAQQKKWPLTASILNARADHMRIYLDESFPGAVLRDIGFTSPIPEHKGWGIKLKTKEALPSINADVFFVLFDQEDGAVQQNYDDWRQHPLWQVLKAPRNGQVYQVNFVNWILSGGILGANLMLDELSELYHLAPAS</sequence>
<dbReference type="GO" id="GO:0030288">
    <property type="term" value="C:outer membrane-bounded periplasmic space"/>
    <property type="evidence" value="ECO:0007669"/>
    <property type="project" value="TreeGrafter"/>
</dbReference>
<dbReference type="RefSeq" id="WP_067029923.1">
    <property type="nucleotide sequence ID" value="NZ_FLRA01000001.1"/>
</dbReference>
<dbReference type="InterPro" id="IPR051313">
    <property type="entry name" value="Bact_iron-sidero_bind"/>
</dbReference>
<evidence type="ECO:0000313" key="9">
    <source>
        <dbReference type="Proteomes" id="UP000092840"/>
    </source>
</evidence>
<dbReference type="InterPro" id="IPR002491">
    <property type="entry name" value="ABC_transptr_periplasmic_BD"/>
</dbReference>
<keyword evidence="7" id="KW-0449">Lipoprotein</keyword>
<evidence type="ECO:0000313" key="8">
    <source>
        <dbReference type="EMBL" id="SBT20981.1"/>
    </source>
</evidence>
<dbReference type="EMBL" id="FLRB01000011">
    <property type="protein sequence ID" value="SBT20981.1"/>
    <property type="molecule type" value="Genomic_DNA"/>
</dbReference>
<keyword evidence="5" id="KW-0732">Signal</keyword>
<evidence type="ECO:0000313" key="10">
    <source>
        <dbReference type="Proteomes" id="UP000092871"/>
    </source>
</evidence>
<dbReference type="OrthoDB" id="9793175at2"/>
<dbReference type="Pfam" id="PF01497">
    <property type="entry name" value="Peripla_BP_2"/>
    <property type="match status" value="1"/>
</dbReference>
<comment type="similarity">
    <text evidence="2">Belongs to the bacterial solute-binding protein 8 family.</text>
</comment>
<dbReference type="Proteomes" id="UP000092840">
    <property type="component" value="Unassembled WGS sequence"/>
</dbReference>
<dbReference type="CDD" id="cd01146">
    <property type="entry name" value="FhuD"/>
    <property type="match status" value="1"/>
</dbReference>
<feature type="domain" description="Fe/B12 periplasmic-binding" evidence="6">
    <location>
        <begin position="49"/>
        <end position="311"/>
    </location>
</feature>
<evidence type="ECO:0000256" key="2">
    <source>
        <dbReference type="ARBA" id="ARBA00008814"/>
    </source>
</evidence>
<name>A0A1C3JL31_9GAMM</name>
<dbReference type="PANTHER" id="PTHR30532">
    <property type="entry name" value="IRON III DICITRATE-BINDING PERIPLASMIC PROTEIN"/>
    <property type="match status" value="1"/>
</dbReference>
<dbReference type="Proteomes" id="UP000092871">
    <property type="component" value="Unassembled WGS sequence"/>
</dbReference>
<organism evidence="7 10">
    <name type="scientific">Marinomonas gallaica</name>
    <dbReference type="NCBI Taxonomy" id="1806667"/>
    <lineage>
        <taxon>Bacteria</taxon>
        <taxon>Pseudomonadati</taxon>
        <taxon>Pseudomonadota</taxon>
        <taxon>Gammaproteobacteria</taxon>
        <taxon>Oceanospirillales</taxon>
        <taxon>Oceanospirillaceae</taxon>
        <taxon>Marinomonas</taxon>
    </lineage>
</organism>